<dbReference type="EMBL" id="JACASE010000016">
    <property type="protein sequence ID" value="KAF6401503.1"/>
    <property type="molecule type" value="Genomic_DNA"/>
</dbReference>
<dbReference type="Proteomes" id="UP000593571">
    <property type="component" value="Unassembled WGS sequence"/>
</dbReference>
<keyword evidence="3 4" id="KW-0408">Iron</keyword>
<sequence>MFFLAPFCVLETWKGPRPSLCLPGAPRLVGRNNPRDDLAQLPFLTMCIKESLRLHPPVTVVSRRCTQDILLPDGRVIPKGVICLISIFGTHHNPSVWPDPEVYDPFRFDPENIKKRSPLAFIPFLAGPRNCIGRTFAMTEMKVVLALTLLRFRILPDDAEPEPRRKPELILRAEGGLWLRVEPLSAGPQ</sequence>
<feature type="binding site" description="axial binding residue" evidence="4">
    <location>
        <position position="131"/>
    </location>
    <ligand>
        <name>heme</name>
        <dbReference type="ChEBI" id="CHEBI:30413"/>
    </ligand>
    <ligandPart>
        <name>Fe</name>
        <dbReference type="ChEBI" id="CHEBI:18248"/>
    </ligandPart>
</feature>
<protein>
    <submittedName>
        <fullName evidence="5">Uncharacterized protein</fullName>
    </submittedName>
</protein>
<dbReference type="InterPro" id="IPR002403">
    <property type="entry name" value="Cyt_P450_E_grp-IV"/>
</dbReference>
<gene>
    <name evidence="5" type="ORF">HJG63_009586</name>
</gene>
<keyword evidence="6" id="KW-1185">Reference proteome</keyword>
<evidence type="ECO:0000256" key="4">
    <source>
        <dbReference type="PIRSR" id="PIRSR602403-1"/>
    </source>
</evidence>
<dbReference type="GO" id="GO:0020037">
    <property type="term" value="F:heme binding"/>
    <property type="evidence" value="ECO:0007669"/>
    <property type="project" value="InterPro"/>
</dbReference>
<dbReference type="GO" id="GO:0016705">
    <property type="term" value="F:oxidoreductase activity, acting on paired donors, with incorporation or reduction of molecular oxygen"/>
    <property type="evidence" value="ECO:0007669"/>
    <property type="project" value="InterPro"/>
</dbReference>
<organism evidence="5 6">
    <name type="scientific">Rousettus aegyptiacus</name>
    <name type="common">Egyptian fruit bat</name>
    <name type="synonym">Pteropus aegyptiacus</name>
    <dbReference type="NCBI Taxonomy" id="9407"/>
    <lineage>
        <taxon>Eukaryota</taxon>
        <taxon>Metazoa</taxon>
        <taxon>Chordata</taxon>
        <taxon>Craniata</taxon>
        <taxon>Vertebrata</taxon>
        <taxon>Euteleostomi</taxon>
        <taxon>Mammalia</taxon>
        <taxon>Eutheria</taxon>
        <taxon>Laurasiatheria</taxon>
        <taxon>Chiroptera</taxon>
        <taxon>Yinpterochiroptera</taxon>
        <taxon>Pteropodoidea</taxon>
        <taxon>Pteropodidae</taxon>
        <taxon>Rousettinae</taxon>
        <taxon>Rousettus</taxon>
    </lineage>
</organism>
<dbReference type="GO" id="GO:0004497">
    <property type="term" value="F:monooxygenase activity"/>
    <property type="evidence" value="ECO:0007669"/>
    <property type="project" value="InterPro"/>
</dbReference>
<evidence type="ECO:0000313" key="6">
    <source>
        <dbReference type="Proteomes" id="UP000593571"/>
    </source>
</evidence>
<keyword evidence="4" id="KW-0349">Heme</keyword>
<dbReference type="PANTHER" id="PTHR24291">
    <property type="entry name" value="CYTOCHROME P450 FAMILY 4"/>
    <property type="match status" value="1"/>
</dbReference>
<accession>A0A7J8BRM3</accession>
<dbReference type="GO" id="GO:0005506">
    <property type="term" value="F:iron ion binding"/>
    <property type="evidence" value="ECO:0007669"/>
    <property type="project" value="InterPro"/>
</dbReference>
<dbReference type="InterPro" id="IPR036396">
    <property type="entry name" value="Cyt_P450_sf"/>
</dbReference>
<dbReference type="PRINTS" id="PR00465">
    <property type="entry name" value="EP450IV"/>
</dbReference>
<dbReference type="Gene3D" id="1.10.630.10">
    <property type="entry name" value="Cytochrome P450"/>
    <property type="match status" value="1"/>
</dbReference>
<evidence type="ECO:0000256" key="1">
    <source>
        <dbReference type="ARBA" id="ARBA00010617"/>
    </source>
</evidence>
<comment type="similarity">
    <text evidence="1">Belongs to the cytochrome P450 family.</text>
</comment>
<reference evidence="5 6" key="1">
    <citation type="journal article" date="2020" name="Nature">
        <title>Six reference-quality genomes reveal evolution of bat adaptations.</title>
        <authorList>
            <person name="Jebb D."/>
            <person name="Huang Z."/>
            <person name="Pippel M."/>
            <person name="Hughes G.M."/>
            <person name="Lavrichenko K."/>
            <person name="Devanna P."/>
            <person name="Winkler S."/>
            <person name="Jermiin L.S."/>
            <person name="Skirmuntt E.C."/>
            <person name="Katzourakis A."/>
            <person name="Burkitt-Gray L."/>
            <person name="Ray D.A."/>
            <person name="Sullivan K.A.M."/>
            <person name="Roscito J.G."/>
            <person name="Kirilenko B.M."/>
            <person name="Davalos L.M."/>
            <person name="Corthals A.P."/>
            <person name="Power M.L."/>
            <person name="Jones G."/>
            <person name="Ransome R.D."/>
            <person name="Dechmann D.K.N."/>
            <person name="Locatelli A.G."/>
            <person name="Puechmaille S.J."/>
            <person name="Fedrigo O."/>
            <person name="Jarvis E.D."/>
            <person name="Hiller M."/>
            <person name="Vernes S.C."/>
            <person name="Myers E.W."/>
            <person name="Teeling E.C."/>
        </authorList>
    </citation>
    <scope>NUCLEOTIDE SEQUENCE [LARGE SCALE GENOMIC DNA]</scope>
    <source>
        <strain evidence="5">MRouAeg1</strain>
        <tissue evidence="5">Muscle</tissue>
    </source>
</reference>
<evidence type="ECO:0000256" key="2">
    <source>
        <dbReference type="ARBA" id="ARBA00022723"/>
    </source>
</evidence>
<dbReference type="PRINTS" id="PR00385">
    <property type="entry name" value="P450"/>
</dbReference>
<evidence type="ECO:0000313" key="5">
    <source>
        <dbReference type="EMBL" id="KAF6401503.1"/>
    </source>
</evidence>
<dbReference type="InterPro" id="IPR050196">
    <property type="entry name" value="Cytochrome_P450_Monoox"/>
</dbReference>
<name>A0A7J8BRM3_ROUAE</name>
<keyword evidence="2 4" id="KW-0479">Metal-binding</keyword>
<dbReference type="SUPFAM" id="SSF48264">
    <property type="entry name" value="Cytochrome P450"/>
    <property type="match status" value="1"/>
</dbReference>
<dbReference type="PANTHER" id="PTHR24291:SF198">
    <property type="entry name" value="CYTOCHROME P450 4F3"/>
    <property type="match status" value="1"/>
</dbReference>
<evidence type="ECO:0000256" key="3">
    <source>
        <dbReference type="ARBA" id="ARBA00023004"/>
    </source>
</evidence>
<dbReference type="Pfam" id="PF00067">
    <property type="entry name" value="p450"/>
    <property type="match status" value="1"/>
</dbReference>
<dbReference type="InterPro" id="IPR001128">
    <property type="entry name" value="Cyt_P450"/>
</dbReference>
<comment type="cofactor">
    <cofactor evidence="4">
        <name>heme</name>
        <dbReference type="ChEBI" id="CHEBI:30413"/>
    </cofactor>
</comment>
<dbReference type="AlphaFoldDB" id="A0A7J8BRM3"/>
<comment type="caution">
    <text evidence="5">The sequence shown here is derived from an EMBL/GenBank/DDBJ whole genome shotgun (WGS) entry which is preliminary data.</text>
</comment>
<proteinExistence type="inferred from homology"/>